<keyword evidence="2" id="KW-1185">Reference proteome</keyword>
<gene>
    <name evidence="1" type="ORF">SAMN04488108_1431</name>
</gene>
<sequence length="76" mass="8725">MKNYSNLRKISKVFHQYGIDLTGKRKFASFEGDLKMDKIFVNGLIFDLEYELSKELEDEKVAGIKAPAQVIELLIS</sequence>
<dbReference type="STRING" id="1073327.SAMN04488108_1431"/>
<protein>
    <submittedName>
        <fullName evidence="1">Acyl carrier protein</fullName>
    </submittedName>
</protein>
<dbReference type="EMBL" id="FRXN01000002">
    <property type="protein sequence ID" value="SHO61574.1"/>
    <property type="molecule type" value="Genomic_DNA"/>
</dbReference>
<organism evidence="1 2">
    <name type="scientific">Algoriphagus zhangzhouensis</name>
    <dbReference type="NCBI Taxonomy" id="1073327"/>
    <lineage>
        <taxon>Bacteria</taxon>
        <taxon>Pseudomonadati</taxon>
        <taxon>Bacteroidota</taxon>
        <taxon>Cytophagia</taxon>
        <taxon>Cytophagales</taxon>
        <taxon>Cyclobacteriaceae</taxon>
        <taxon>Algoriphagus</taxon>
    </lineage>
</organism>
<evidence type="ECO:0000313" key="1">
    <source>
        <dbReference type="EMBL" id="SHO61574.1"/>
    </source>
</evidence>
<evidence type="ECO:0000313" key="2">
    <source>
        <dbReference type="Proteomes" id="UP000184609"/>
    </source>
</evidence>
<dbReference type="OrthoDB" id="826370at2"/>
<accession>A0A1M7Z9M0</accession>
<proteinExistence type="predicted"/>
<name>A0A1M7Z9M0_9BACT</name>
<dbReference type="Proteomes" id="UP000184609">
    <property type="component" value="Unassembled WGS sequence"/>
</dbReference>
<reference evidence="2" key="1">
    <citation type="submission" date="2016-12" db="EMBL/GenBank/DDBJ databases">
        <authorList>
            <person name="Varghese N."/>
            <person name="Submissions S."/>
        </authorList>
    </citation>
    <scope>NUCLEOTIDE SEQUENCE [LARGE SCALE GENOMIC DNA]</scope>
    <source>
        <strain evidence="2">DSM 25035</strain>
    </source>
</reference>
<dbReference type="AlphaFoldDB" id="A0A1M7Z9M0"/>
<dbReference type="RefSeq" id="WP_073571098.1">
    <property type="nucleotide sequence ID" value="NZ_FRXN01000002.1"/>
</dbReference>